<dbReference type="Proteomes" id="UP000324222">
    <property type="component" value="Unassembled WGS sequence"/>
</dbReference>
<proteinExistence type="predicted"/>
<evidence type="ECO:0000313" key="2">
    <source>
        <dbReference type="EMBL" id="MPC14204.1"/>
    </source>
</evidence>
<evidence type="ECO:0000256" key="1">
    <source>
        <dbReference type="SAM" id="MobiDB-lite"/>
    </source>
</evidence>
<accession>A0A5B7CZJ8</accession>
<evidence type="ECO:0000313" key="3">
    <source>
        <dbReference type="Proteomes" id="UP000324222"/>
    </source>
</evidence>
<feature type="region of interest" description="Disordered" evidence="1">
    <location>
        <begin position="23"/>
        <end position="70"/>
    </location>
</feature>
<reference evidence="2 3" key="1">
    <citation type="submission" date="2019-05" db="EMBL/GenBank/DDBJ databases">
        <title>Another draft genome of Portunus trituberculatus and its Hox gene families provides insights of decapod evolution.</title>
        <authorList>
            <person name="Jeong J.-H."/>
            <person name="Song I."/>
            <person name="Kim S."/>
            <person name="Choi T."/>
            <person name="Kim D."/>
            <person name="Ryu S."/>
            <person name="Kim W."/>
        </authorList>
    </citation>
    <scope>NUCLEOTIDE SEQUENCE [LARGE SCALE GENOMIC DNA]</scope>
    <source>
        <tissue evidence="2">Muscle</tissue>
    </source>
</reference>
<protein>
    <submittedName>
        <fullName evidence="2">Uncharacterized protein</fullName>
    </submittedName>
</protein>
<keyword evidence="3" id="KW-1185">Reference proteome</keyword>
<dbReference type="AlphaFoldDB" id="A0A5B7CZJ8"/>
<feature type="compositionally biased region" description="Basic and acidic residues" evidence="1">
    <location>
        <begin position="29"/>
        <end position="44"/>
    </location>
</feature>
<comment type="caution">
    <text evidence="2">The sequence shown here is derived from an EMBL/GenBank/DDBJ whole genome shotgun (WGS) entry which is preliminary data.</text>
</comment>
<organism evidence="2 3">
    <name type="scientific">Portunus trituberculatus</name>
    <name type="common">Swimming crab</name>
    <name type="synonym">Neptunus trituberculatus</name>
    <dbReference type="NCBI Taxonomy" id="210409"/>
    <lineage>
        <taxon>Eukaryota</taxon>
        <taxon>Metazoa</taxon>
        <taxon>Ecdysozoa</taxon>
        <taxon>Arthropoda</taxon>
        <taxon>Crustacea</taxon>
        <taxon>Multicrustacea</taxon>
        <taxon>Malacostraca</taxon>
        <taxon>Eumalacostraca</taxon>
        <taxon>Eucarida</taxon>
        <taxon>Decapoda</taxon>
        <taxon>Pleocyemata</taxon>
        <taxon>Brachyura</taxon>
        <taxon>Eubrachyura</taxon>
        <taxon>Portunoidea</taxon>
        <taxon>Portunidae</taxon>
        <taxon>Portuninae</taxon>
        <taxon>Portunus</taxon>
    </lineage>
</organism>
<gene>
    <name evidence="2" type="ORF">E2C01_006963</name>
</gene>
<name>A0A5B7CZJ8_PORTR</name>
<sequence>MQFPQLGIEAFNLLGPLLKPLKQCMGQHSDSKDPRSDRREEDHMTGGTGDPRKATVTSSEAHPPGHSHPS</sequence>
<dbReference type="EMBL" id="VSRR010000335">
    <property type="protein sequence ID" value="MPC14204.1"/>
    <property type="molecule type" value="Genomic_DNA"/>
</dbReference>